<dbReference type="RefSeq" id="WP_052103501.1">
    <property type="nucleotide sequence ID" value="NZ_AXNT01000012.1"/>
</dbReference>
<reference evidence="1 2" key="1">
    <citation type="submission" date="2013-10" db="EMBL/GenBank/DDBJ databases">
        <authorList>
            <person name="Wang G."/>
            <person name="Zhuang W."/>
        </authorList>
    </citation>
    <scope>NUCLEOTIDE SEQUENCE [LARGE SCALE GENOMIC DNA]</scope>
    <source>
        <strain evidence="1 2">DSM 20118</strain>
    </source>
</reference>
<name>A0A0A0BCC5_9CELL</name>
<dbReference type="Proteomes" id="UP000029833">
    <property type="component" value="Unassembled WGS sequence"/>
</dbReference>
<keyword evidence="2" id="KW-1185">Reference proteome</keyword>
<evidence type="ECO:0000313" key="2">
    <source>
        <dbReference type="Proteomes" id="UP000029833"/>
    </source>
</evidence>
<dbReference type="AlphaFoldDB" id="A0A0A0BCC5"/>
<dbReference type="STRING" id="1408250.Q760_02475"/>
<gene>
    <name evidence="1" type="ORF">Q760_02475</name>
</gene>
<evidence type="ECO:0000313" key="1">
    <source>
        <dbReference type="EMBL" id="KGM03509.1"/>
    </source>
</evidence>
<sequence length="172" mass="19061">MTSARRRAEEALDELGLRGPATVDALVHHLAEQRQRPLLVETAPAAFFADTACGAWWESEHLDLVFVPEDADPVLRDHTIRHELAHMILRHRGSACAGDVLREVLARVLPDLDPDTVMGSLHRRSDYGVAAEREAEVLASLLTLRDATDADRLGDREAEALRHALSGRLRRG</sequence>
<organism evidence="1 2">
    <name type="scientific">Cellulomonas cellasea DSM 20118</name>
    <dbReference type="NCBI Taxonomy" id="1408250"/>
    <lineage>
        <taxon>Bacteria</taxon>
        <taxon>Bacillati</taxon>
        <taxon>Actinomycetota</taxon>
        <taxon>Actinomycetes</taxon>
        <taxon>Micrococcales</taxon>
        <taxon>Cellulomonadaceae</taxon>
        <taxon>Cellulomonas</taxon>
    </lineage>
</organism>
<proteinExistence type="predicted"/>
<dbReference type="EMBL" id="AXNT01000012">
    <property type="protein sequence ID" value="KGM03509.1"/>
    <property type="molecule type" value="Genomic_DNA"/>
</dbReference>
<dbReference type="OrthoDB" id="4144896at2"/>
<accession>A0A0A0BCC5</accession>
<evidence type="ECO:0008006" key="3">
    <source>
        <dbReference type="Google" id="ProtNLM"/>
    </source>
</evidence>
<protein>
    <recommendedName>
        <fullName evidence="3">IrrE N-terminal-like domain-containing protein</fullName>
    </recommendedName>
</protein>
<comment type="caution">
    <text evidence="1">The sequence shown here is derived from an EMBL/GenBank/DDBJ whole genome shotgun (WGS) entry which is preliminary data.</text>
</comment>